<proteinExistence type="predicted"/>
<accession>A0ACC1CRH1</accession>
<gene>
    <name evidence="1" type="ORF">K1T71_011011</name>
</gene>
<sequence>MHKFRIIGLVVYSWLIQHLIADSRITTTRKEKVTTVQWYFGPKRERPEFDPSWAYDQYWTNGSWAFKQQASSSSCMEECPIAYVIEDCDGSQGWRIAHKGKCMTYASYYPTAFSKHYVRADKYIKDYYSRHPTTTKSRTFKTRRQARTSKSTKQSG</sequence>
<protein>
    <submittedName>
        <fullName evidence="1">Uncharacterized protein</fullName>
    </submittedName>
</protein>
<evidence type="ECO:0000313" key="2">
    <source>
        <dbReference type="Proteomes" id="UP000824533"/>
    </source>
</evidence>
<comment type="caution">
    <text evidence="1">The sequence shown here is derived from an EMBL/GenBank/DDBJ whole genome shotgun (WGS) entry which is preliminary data.</text>
</comment>
<dbReference type="EMBL" id="CM034405">
    <property type="protein sequence ID" value="KAJ0173862.1"/>
    <property type="molecule type" value="Genomic_DNA"/>
</dbReference>
<organism evidence="1 2">
    <name type="scientific">Dendrolimus kikuchii</name>
    <dbReference type="NCBI Taxonomy" id="765133"/>
    <lineage>
        <taxon>Eukaryota</taxon>
        <taxon>Metazoa</taxon>
        <taxon>Ecdysozoa</taxon>
        <taxon>Arthropoda</taxon>
        <taxon>Hexapoda</taxon>
        <taxon>Insecta</taxon>
        <taxon>Pterygota</taxon>
        <taxon>Neoptera</taxon>
        <taxon>Endopterygota</taxon>
        <taxon>Lepidoptera</taxon>
        <taxon>Glossata</taxon>
        <taxon>Ditrysia</taxon>
        <taxon>Bombycoidea</taxon>
        <taxon>Lasiocampidae</taxon>
        <taxon>Dendrolimus</taxon>
    </lineage>
</organism>
<reference evidence="1 2" key="1">
    <citation type="journal article" date="2021" name="Front. Genet.">
        <title>Chromosome-Level Genome Assembly Reveals Significant Gene Expansion in the Toll and IMD Signaling Pathways of Dendrolimus kikuchii.</title>
        <authorList>
            <person name="Zhou J."/>
            <person name="Wu P."/>
            <person name="Xiong Z."/>
            <person name="Liu N."/>
            <person name="Zhao N."/>
            <person name="Ji M."/>
            <person name="Qiu Y."/>
            <person name="Yang B."/>
        </authorList>
    </citation>
    <scope>NUCLEOTIDE SEQUENCE [LARGE SCALE GENOMIC DNA]</scope>
    <source>
        <strain evidence="1">Ann1</strain>
    </source>
</reference>
<keyword evidence="2" id="KW-1185">Reference proteome</keyword>
<name>A0ACC1CRH1_9NEOP</name>
<evidence type="ECO:0000313" key="1">
    <source>
        <dbReference type="EMBL" id="KAJ0173862.1"/>
    </source>
</evidence>
<dbReference type="Proteomes" id="UP000824533">
    <property type="component" value="Linkage Group LG19"/>
</dbReference>